<comment type="subcellular location">
    <subcellularLocation>
        <location evidence="1">Membrane</location>
        <topology evidence="1">Single-pass type I membrane protein</topology>
    </subcellularLocation>
</comment>
<evidence type="ECO:0000256" key="1">
    <source>
        <dbReference type="ARBA" id="ARBA00004479"/>
    </source>
</evidence>
<keyword evidence="6" id="KW-0675">Receptor</keyword>
<sequence length="257" mass="29530">MKEENMAAVSGLASRFWFIVFVSSYVVSQQAASETLANLPSPLVNLTVNLKKLEMTWDNTANVTTYICCMSSVGVDQYNICTRGEKSCSFMNSLVKPIHQGALFEVKTEYNNKPFSEKYLFTPEGMNGTSAENFSCTVYNVSSMKCTWKAGWNASQDTQYFLYIKYWGEDNERECHNYIKNTLGRHVGCNFHNVTIAERKVYFLVNGSSNETVIRFYDEYINLYEIGKRVHLHFPGFQCENKIHLENQSTWELLFGI</sequence>
<feature type="domain" description="IL-3 receptor alpha chain N-terminal" evidence="9">
    <location>
        <begin position="44"/>
        <end position="122"/>
    </location>
</feature>
<evidence type="ECO:0000256" key="7">
    <source>
        <dbReference type="ARBA" id="ARBA00023180"/>
    </source>
</evidence>
<dbReference type="GeneTree" id="ENSGT00520000055993"/>
<evidence type="ECO:0000256" key="5">
    <source>
        <dbReference type="ARBA" id="ARBA00023136"/>
    </source>
</evidence>
<name>A0A8D0GE05_SPHPU</name>
<dbReference type="Gene3D" id="2.60.40.10">
    <property type="entry name" value="Immunoglobulins"/>
    <property type="match status" value="1"/>
</dbReference>
<dbReference type="OMA" id="RISRDCH"/>
<dbReference type="AlphaFoldDB" id="A0A8D0GE05"/>
<evidence type="ECO:0000256" key="6">
    <source>
        <dbReference type="ARBA" id="ARBA00023170"/>
    </source>
</evidence>
<dbReference type="Pfam" id="PF18611">
    <property type="entry name" value="IL3Ra_N"/>
    <property type="match status" value="1"/>
</dbReference>
<protein>
    <recommendedName>
        <fullName evidence="12">Granulocyte-macrophage colony-stimulating factor receptor subunit alpha-like</fullName>
    </recommendedName>
</protein>
<proteinExistence type="predicted"/>
<evidence type="ECO:0000313" key="11">
    <source>
        <dbReference type="Proteomes" id="UP000694392"/>
    </source>
</evidence>
<keyword evidence="7" id="KW-0325">Glycoprotein</keyword>
<dbReference type="SUPFAM" id="SSF49265">
    <property type="entry name" value="Fibronectin type III"/>
    <property type="match status" value="1"/>
</dbReference>
<evidence type="ECO:0000256" key="4">
    <source>
        <dbReference type="ARBA" id="ARBA00022989"/>
    </source>
</evidence>
<dbReference type="InterPro" id="IPR036116">
    <property type="entry name" value="FN3_sf"/>
</dbReference>
<evidence type="ECO:0000256" key="2">
    <source>
        <dbReference type="ARBA" id="ARBA00022692"/>
    </source>
</evidence>
<dbReference type="InterPro" id="IPR015321">
    <property type="entry name" value="TypeI_recpt_CBD"/>
</dbReference>
<dbReference type="GO" id="GO:0016020">
    <property type="term" value="C:membrane"/>
    <property type="evidence" value="ECO:0007669"/>
    <property type="project" value="UniProtKB-SubCell"/>
</dbReference>
<dbReference type="Proteomes" id="UP000694392">
    <property type="component" value="Unplaced"/>
</dbReference>
<dbReference type="Pfam" id="PF09240">
    <property type="entry name" value="IL6Ra-bind"/>
    <property type="match status" value="1"/>
</dbReference>
<keyword evidence="11" id="KW-1185">Reference proteome</keyword>
<dbReference type="PROSITE" id="PS01356">
    <property type="entry name" value="HEMATOPO_REC_S_F2"/>
    <property type="match status" value="1"/>
</dbReference>
<evidence type="ECO:0000313" key="10">
    <source>
        <dbReference type="Ensembl" id="ENSSPUP00000004493.1"/>
    </source>
</evidence>
<dbReference type="InterPro" id="IPR003532">
    <property type="entry name" value="Short_hematopoietin_rcpt_2_CS"/>
</dbReference>
<organism evidence="10 11">
    <name type="scientific">Sphenodon punctatus</name>
    <name type="common">Tuatara</name>
    <name type="synonym">Hatteria punctata</name>
    <dbReference type="NCBI Taxonomy" id="8508"/>
    <lineage>
        <taxon>Eukaryota</taxon>
        <taxon>Metazoa</taxon>
        <taxon>Chordata</taxon>
        <taxon>Craniata</taxon>
        <taxon>Vertebrata</taxon>
        <taxon>Euteleostomi</taxon>
        <taxon>Lepidosauria</taxon>
        <taxon>Sphenodontia</taxon>
        <taxon>Sphenodontidae</taxon>
        <taxon>Sphenodon</taxon>
    </lineage>
</organism>
<evidence type="ECO:0000259" key="9">
    <source>
        <dbReference type="Pfam" id="PF18611"/>
    </source>
</evidence>
<evidence type="ECO:0000256" key="3">
    <source>
        <dbReference type="ARBA" id="ARBA00022729"/>
    </source>
</evidence>
<keyword evidence="3" id="KW-0732">Signal</keyword>
<evidence type="ECO:0008006" key="12">
    <source>
        <dbReference type="Google" id="ProtNLM"/>
    </source>
</evidence>
<dbReference type="GO" id="GO:0004896">
    <property type="term" value="F:cytokine receptor activity"/>
    <property type="evidence" value="ECO:0007669"/>
    <property type="project" value="InterPro"/>
</dbReference>
<keyword evidence="2" id="KW-0812">Transmembrane</keyword>
<dbReference type="InterPro" id="IPR040907">
    <property type="entry name" value="IL3Ra_N"/>
</dbReference>
<keyword evidence="5" id="KW-0472">Membrane</keyword>
<dbReference type="Ensembl" id="ENSSPUT00000004772.1">
    <property type="protein sequence ID" value="ENSSPUP00000004493.1"/>
    <property type="gene ID" value="ENSSPUG00000003471.1"/>
</dbReference>
<evidence type="ECO:0000259" key="8">
    <source>
        <dbReference type="Pfam" id="PF09240"/>
    </source>
</evidence>
<reference evidence="10" key="1">
    <citation type="submission" date="2025-08" db="UniProtKB">
        <authorList>
            <consortium name="Ensembl"/>
        </authorList>
    </citation>
    <scope>IDENTIFICATION</scope>
</reference>
<feature type="domain" description="Type I cytokine receptor cytokine-binding" evidence="8">
    <location>
        <begin position="133"/>
        <end position="225"/>
    </location>
</feature>
<accession>A0A8D0GE05</accession>
<keyword evidence="4" id="KW-1133">Transmembrane helix</keyword>
<dbReference type="InterPro" id="IPR013783">
    <property type="entry name" value="Ig-like_fold"/>
</dbReference>
<reference evidence="10" key="2">
    <citation type="submission" date="2025-09" db="UniProtKB">
        <authorList>
            <consortium name="Ensembl"/>
        </authorList>
    </citation>
    <scope>IDENTIFICATION</scope>
</reference>